<gene>
    <name evidence="4" type="ORF">AB6713_04695</name>
</gene>
<dbReference type="Proteomes" id="UP001566331">
    <property type="component" value="Unassembled WGS sequence"/>
</dbReference>
<evidence type="ECO:0000313" key="5">
    <source>
        <dbReference type="Proteomes" id="UP001566331"/>
    </source>
</evidence>
<dbReference type="RefSeq" id="WP_370562624.1">
    <property type="nucleotide sequence ID" value="NZ_JBFWIB010000002.1"/>
</dbReference>
<dbReference type="PANTHER" id="PTHR12128:SF66">
    <property type="entry name" value="4-HYDROXY-2-OXOGLUTARATE ALDOLASE, MITOCHONDRIAL"/>
    <property type="match status" value="1"/>
</dbReference>
<evidence type="ECO:0000313" key="4">
    <source>
        <dbReference type="EMBL" id="MEZ0473915.1"/>
    </source>
</evidence>
<evidence type="ECO:0000256" key="3">
    <source>
        <dbReference type="PIRNR" id="PIRNR001365"/>
    </source>
</evidence>
<comment type="similarity">
    <text evidence="1 3">Belongs to the DapA family.</text>
</comment>
<dbReference type="SMART" id="SM01130">
    <property type="entry name" value="DHDPS"/>
    <property type="match status" value="1"/>
</dbReference>
<protein>
    <submittedName>
        <fullName evidence="4">Dihydrodipicolinate synthase family protein</fullName>
    </submittedName>
</protein>
<dbReference type="Pfam" id="PF00701">
    <property type="entry name" value="DHDPS"/>
    <property type="match status" value="1"/>
</dbReference>
<dbReference type="CDD" id="cd00408">
    <property type="entry name" value="DHDPS-like"/>
    <property type="match status" value="1"/>
</dbReference>
<evidence type="ECO:0000256" key="2">
    <source>
        <dbReference type="ARBA" id="ARBA00023239"/>
    </source>
</evidence>
<dbReference type="PRINTS" id="PR00146">
    <property type="entry name" value="DHPICSNTHASE"/>
</dbReference>
<dbReference type="InterPro" id="IPR013785">
    <property type="entry name" value="Aldolase_TIM"/>
</dbReference>
<dbReference type="SUPFAM" id="SSF51569">
    <property type="entry name" value="Aldolase"/>
    <property type="match status" value="1"/>
</dbReference>
<dbReference type="Gene3D" id="3.20.20.70">
    <property type="entry name" value="Aldolase class I"/>
    <property type="match status" value="1"/>
</dbReference>
<comment type="caution">
    <text evidence="4">The sequence shown here is derived from an EMBL/GenBank/DDBJ whole genome shotgun (WGS) entry which is preliminary data.</text>
</comment>
<sequence length="316" mass="33962">MPQPATARSEGARFEGVCFEGVFPIVNTTFREDGSIDLDSQRRLVRFLLDAGAHGLGLFGNASEGYTLGADERLQLLRAIVREVDGRVPVIVSSGHTGTDLAVALSREAEAGGADGLMIMPPHLMKPDAEGVFHYFRAISDAVRIPIMVQDAPLMSGVPIGAPLIARMARELERVRYVKVEAPPTAPKISAILEGTDAPPVLFGGLNGQFLLEELDRGAVGTMPGSDLTAAFVAMWDLWRAGDRAGARREFARYLPLIRYELQPGLGVAVMKHNLVAAGVIASARVRHPTRELDAAGLREIGELRADLPQEALGWA</sequence>
<organism evidence="4 5">
    <name type="scientific">Luteimonas salinilitoris</name>
    <dbReference type="NCBI Taxonomy" id="3237697"/>
    <lineage>
        <taxon>Bacteria</taxon>
        <taxon>Pseudomonadati</taxon>
        <taxon>Pseudomonadota</taxon>
        <taxon>Gammaproteobacteria</taxon>
        <taxon>Lysobacterales</taxon>
        <taxon>Lysobacteraceae</taxon>
        <taxon>Luteimonas</taxon>
    </lineage>
</organism>
<keyword evidence="2 3" id="KW-0456">Lyase</keyword>
<dbReference type="InterPro" id="IPR002220">
    <property type="entry name" value="DapA-like"/>
</dbReference>
<reference evidence="4 5" key="1">
    <citation type="submission" date="2024-07" db="EMBL/GenBank/DDBJ databases">
        <title>Luteimonas salilacus sp. nov., isolated from the shore soil of Salt Lake in Tibet of China.</title>
        <authorList>
            <person name="Zhang X."/>
            <person name="Li A."/>
        </authorList>
    </citation>
    <scope>NUCLEOTIDE SEQUENCE [LARGE SCALE GENOMIC DNA]</scope>
    <source>
        <strain evidence="4 5">B3-2-R+30</strain>
    </source>
</reference>
<accession>A0ABV4HRA2</accession>
<dbReference type="PANTHER" id="PTHR12128">
    <property type="entry name" value="DIHYDRODIPICOLINATE SYNTHASE"/>
    <property type="match status" value="1"/>
</dbReference>
<keyword evidence="5" id="KW-1185">Reference proteome</keyword>
<proteinExistence type="inferred from homology"/>
<dbReference type="EMBL" id="JBFWIC010000004">
    <property type="protein sequence ID" value="MEZ0473915.1"/>
    <property type="molecule type" value="Genomic_DNA"/>
</dbReference>
<evidence type="ECO:0000256" key="1">
    <source>
        <dbReference type="ARBA" id="ARBA00007592"/>
    </source>
</evidence>
<dbReference type="PIRSF" id="PIRSF001365">
    <property type="entry name" value="DHDPS"/>
    <property type="match status" value="1"/>
</dbReference>
<name>A0ABV4HRA2_9GAMM</name>